<dbReference type="EMBL" id="QGTZ01000006">
    <property type="protein sequence ID" value="PWW39991.1"/>
    <property type="molecule type" value="Genomic_DNA"/>
</dbReference>
<keyword evidence="2" id="KW-0472">Membrane</keyword>
<dbReference type="InterPro" id="IPR012867">
    <property type="entry name" value="DUF1648"/>
</dbReference>
<evidence type="ECO:0000313" key="4">
    <source>
        <dbReference type="EMBL" id="PWW39991.1"/>
    </source>
</evidence>
<feature type="transmembrane region" description="Helical" evidence="2">
    <location>
        <begin position="108"/>
        <end position="129"/>
    </location>
</feature>
<sequence>MEIKDRPKLTIPKTLLEKTLDITTIILFIIGMIYCLQQWMTLPDQIPIHFNMKGQPDGWGGKWGVWLPLVIGLILWIGISQLEKYPHTYNYLNLNMENAERQYKNARLMINLMKTEISIFFIYISWMIIEFSSADKVTHHNWLPVVIFIIVLFSSIGFFIYRSFKLK</sequence>
<keyword evidence="1" id="KW-0175">Coiled coil</keyword>
<evidence type="ECO:0000259" key="3">
    <source>
        <dbReference type="Pfam" id="PF07853"/>
    </source>
</evidence>
<protein>
    <submittedName>
        <fullName evidence="4">Uncharacterized protein DUF1648</fullName>
    </submittedName>
</protein>
<feature type="transmembrane region" description="Helical" evidence="2">
    <location>
        <begin position="20"/>
        <end position="40"/>
    </location>
</feature>
<reference evidence="4 6" key="1">
    <citation type="submission" date="2018-05" db="EMBL/GenBank/DDBJ databases">
        <title>Freshwater and sediment microbial communities from various areas in North America, analyzing microbe dynamics in response to fracking.</title>
        <authorList>
            <person name="Lamendella R."/>
        </authorList>
    </citation>
    <scope>NUCLEOTIDE SEQUENCE [LARGE SCALE GENOMIC DNA]</scope>
    <source>
        <strain evidence="4 6">DB-3</strain>
        <strain evidence="5 7">NG-13</strain>
    </source>
</reference>
<evidence type="ECO:0000256" key="1">
    <source>
        <dbReference type="SAM" id="Coils"/>
    </source>
</evidence>
<accession>A0A855XWI3</accession>
<feature type="transmembrane region" description="Helical" evidence="2">
    <location>
        <begin position="60"/>
        <end position="79"/>
    </location>
</feature>
<dbReference type="Proteomes" id="UP000247078">
    <property type="component" value="Unassembled WGS sequence"/>
</dbReference>
<dbReference type="EMBL" id="QLLI01000002">
    <property type="protein sequence ID" value="RAJ00864.1"/>
    <property type="molecule type" value="Genomic_DNA"/>
</dbReference>
<evidence type="ECO:0000313" key="5">
    <source>
        <dbReference type="EMBL" id="RAJ00864.1"/>
    </source>
</evidence>
<keyword evidence="2" id="KW-0812">Transmembrane</keyword>
<dbReference type="Proteomes" id="UP000248827">
    <property type="component" value="Unassembled WGS sequence"/>
</dbReference>
<feature type="transmembrane region" description="Helical" evidence="2">
    <location>
        <begin position="141"/>
        <end position="161"/>
    </location>
</feature>
<evidence type="ECO:0000313" key="7">
    <source>
        <dbReference type="Proteomes" id="UP000248827"/>
    </source>
</evidence>
<evidence type="ECO:0000313" key="6">
    <source>
        <dbReference type="Proteomes" id="UP000247078"/>
    </source>
</evidence>
<dbReference type="AlphaFoldDB" id="A0A855XWI3"/>
<comment type="caution">
    <text evidence="4">The sequence shown here is derived from an EMBL/GenBank/DDBJ whole genome shotgun (WGS) entry which is preliminary data.</text>
</comment>
<name>A0A855XWI3_9BACL</name>
<dbReference type="OrthoDB" id="9808690at2"/>
<dbReference type="Pfam" id="PF07853">
    <property type="entry name" value="DUF1648"/>
    <property type="match status" value="1"/>
</dbReference>
<proteinExistence type="predicted"/>
<keyword evidence="7" id="KW-1185">Reference proteome</keyword>
<dbReference type="RefSeq" id="WP_109999969.1">
    <property type="nucleotide sequence ID" value="NZ_QGTZ01000006.1"/>
</dbReference>
<feature type="domain" description="DUF1648" evidence="3">
    <location>
        <begin position="26"/>
        <end position="72"/>
    </location>
</feature>
<feature type="coiled-coil region" evidence="1">
    <location>
        <begin position="89"/>
        <end position="116"/>
    </location>
</feature>
<evidence type="ECO:0000256" key="2">
    <source>
        <dbReference type="SAM" id="Phobius"/>
    </source>
</evidence>
<keyword evidence="2" id="KW-1133">Transmembrane helix</keyword>
<organism evidence="4 6">
    <name type="scientific">Paenibacillus pabuli</name>
    <dbReference type="NCBI Taxonomy" id="1472"/>
    <lineage>
        <taxon>Bacteria</taxon>
        <taxon>Bacillati</taxon>
        <taxon>Bacillota</taxon>
        <taxon>Bacilli</taxon>
        <taxon>Bacillales</taxon>
        <taxon>Paenibacillaceae</taxon>
        <taxon>Paenibacillus</taxon>
    </lineage>
</organism>
<gene>
    <name evidence="5" type="ORF">DET54_102351</name>
    <name evidence="4" type="ORF">DET56_106377</name>
</gene>